<name>A0A2U3LWL4_9FIRM</name>
<feature type="domain" description="Peptidase S53 activation" evidence="2">
    <location>
        <begin position="50"/>
        <end position="175"/>
    </location>
</feature>
<dbReference type="GO" id="GO:0008236">
    <property type="term" value="F:serine-type peptidase activity"/>
    <property type="evidence" value="ECO:0007669"/>
    <property type="project" value="InterPro"/>
</dbReference>
<dbReference type="SMART" id="SM00944">
    <property type="entry name" value="Pro-kuma_activ"/>
    <property type="match status" value="1"/>
</dbReference>
<dbReference type="InterPro" id="IPR015366">
    <property type="entry name" value="S53_propep"/>
</dbReference>
<dbReference type="Proteomes" id="UP000238916">
    <property type="component" value="Unassembled WGS sequence"/>
</dbReference>
<evidence type="ECO:0000259" key="2">
    <source>
        <dbReference type="SMART" id="SM00944"/>
    </source>
</evidence>
<dbReference type="Pfam" id="PF09286">
    <property type="entry name" value="Pro-kuma_activ"/>
    <property type="match status" value="1"/>
</dbReference>
<dbReference type="CDD" id="cd11377">
    <property type="entry name" value="Pro-peptidase_S53"/>
    <property type="match status" value="1"/>
</dbReference>
<protein>
    <recommendedName>
        <fullName evidence="2">Peptidase S53 activation domain-containing protein</fullName>
    </recommendedName>
</protein>
<sequence length="175" mass="18832">MKKLLPTLAVFISLLTIVQPVFAGLPTSNVPSSSAYINLSSSNVIPLLSQSGVTNVGAVDPTQQLSITVSLKLRNKDALKQKIRTAHANHKSGKIVSDADMVANYSPDTTTHSKLLNFLTSNGLTVTKTYGNHMAIQVSGSASVIEKAFNVSLNNYVDNGYHFMQTAQSHSYHQT</sequence>
<evidence type="ECO:0000256" key="1">
    <source>
        <dbReference type="SAM" id="SignalP"/>
    </source>
</evidence>
<feature type="signal peptide" evidence="1">
    <location>
        <begin position="1"/>
        <end position="23"/>
    </location>
</feature>
<evidence type="ECO:0000313" key="4">
    <source>
        <dbReference type="Proteomes" id="UP000238916"/>
    </source>
</evidence>
<organism evidence="3 4">
    <name type="scientific">Candidatus Desulfosporosinus infrequens</name>
    <dbReference type="NCBI Taxonomy" id="2043169"/>
    <lineage>
        <taxon>Bacteria</taxon>
        <taxon>Bacillati</taxon>
        <taxon>Bacillota</taxon>
        <taxon>Clostridia</taxon>
        <taxon>Eubacteriales</taxon>
        <taxon>Desulfitobacteriaceae</taxon>
        <taxon>Desulfosporosinus</taxon>
    </lineage>
</organism>
<keyword evidence="1" id="KW-0732">Signal</keyword>
<dbReference type="SUPFAM" id="SSF54897">
    <property type="entry name" value="Protease propeptides/inhibitors"/>
    <property type="match status" value="1"/>
</dbReference>
<gene>
    <name evidence="3" type="ORF">SBF1_8900001</name>
</gene>
<proteinExistence type="predicted"/>
<dbReference type="EMBL" id="OMOF01000879">
    <property type="protein sequence ID" value="SPF56182.1"/>
    <property type="molecule type" value="Genomic_DNA"/>
</dbReference>
<reference evidence="4" key="1">
    <citation type="submission" date="2018-02" db="EMBL/GenBank/DDBJ databases">
        <authorList>
            <person name="Hausmann B."/>
        </authorList>
    </citation>
    <scope>NUCLEOTIDE SEQUENCE [LARGE SCALE GENOMIC DNA]</scope>
    <source>
        <strain evidence="4">Peat soil MAG SbF1</strain>
    </source>
</reference>
<accession>A0A2U3LWL4</accession>
<feature type="chain" id="PRO_5015607992" description="Peptidase S53 activation domain-containing protein" evidence="1">
    <location>
        <begin position="24"/>
        <end position="175"/>
    </location>
</feature>
<dbReference type="AlphaFoldDB" id="A0A2U3LWL4"/>
<evidence type="ECO:0000313" key="3">
    <source>
        <dbReference type="EMBL" id="SPF56182.1"/>
    </source>
</evidence>